<organism evidence="3 4">
    <name type="scientific">Ferrimonas aestuarii</name>
    <dbReference type="NCBI Taxonomy" id="2569539"/>
    <lineage>
        <taxon>Bacteria</taxon>
        <taxon>Pseudomonadati</taxon>
        <taxon>Pseudomonadota</taxon>
        <taxon>Gammaproteobacteria</taxon>
        <taxon>Alteromonadales</taxon>
        <taxon>Ferrimonadaceae</taxon>
        <taxon>Ferrimonas</taxon>
    </lineage>
</organism>
<evidence type="ECO:0000256" key="2">
    <source>
        <dbReference type="ARBA" id="ARBA00022840"/>
    </source>
</evidence>
<evidence type="ECO:0000313" key="3">
    <source>
        <dbReference type="EMBL" id="TKB58420.1"/>
    </source>
</evidence>
<comment type="caution">
    <text evidence="3">The sequence shown here is derived from an EMBL/GenBank/DDBJ whole genome shotgun (WGS) entry which is preliminary data.</text>
</comment>
<dbReference type="OrthoDB" id="5813333at2"/>
<sequence>MPTSLQWETNNNTSVSIPKKIKALPAPVRALLVAANPIDQTEVVKTLKSTPNLTLDSHPINQLNTEILRAAKLLILIVPSDQKQAVTLIQSFSGKCANMLVLGKEISAELMRTAMQCGANDFIALDAPTEELSNAIYTIASALAEELKLAPTIAVVNAKGGAGASFISTAIADCLCMRDGGTPVALIDGDHLHGNQMLLLNKQPQYYFQDALSHVEQLEDSAITGFMSQIDNIHLLPTLPFSQLDSDHFQFNNLPNLLFKIRAHYPSVTVDLSQGPDHWSVPILTDAQFILLVIQDSVACIRDAAAAVRYFTMQLGISKDRIHLIFNRFDKSRAQISVEDVIDTIGIRSVFTVRNDFKRASCCADEGKRLSSFAPKEAITKDIHAICDALLPDENAPNQQGLWAKLWRK</sequence>
<name>A0A4U1BSS4_9GAMM</name>
<evidence type="ECO:0000313" key="4">
    <source>
        <dbReference type="Proteomes" id="UP000305675"/>
    </source>
</evidence>
<keyword evidence="2" id="KW-0067">ATP-binding</keyword>
<accession>A0A4U1BSS4</accession>
<proteinExistence type="predicted"/>
<dbReference type="EMBL" id="SWCJ01000001">
    <property type="protein sequence ID" value="TKB58420.1"/>
    <property type="molecule type" value="Genomic_DNA"/>
</dbReference>
<dbReference type="RefSeq" id="WP_136861568.1">
    <property type="nucleotide sequence ID" value="NZ_SWCJ01000001.1"/>
</dbReference>
<dbReference type="Gene3D" id="3.40.50.300">
    <property type="entry name" value="P-loop containing nucleotide triphosphate hydrolases"/>
    <property type="match status" value="1"/>
</dbReference>
<dbReference type="GO" id="GO:0005829">
    <property type="term" value="C:cytosol"/>
    <property type="evidence" value="ECO:0007669"/>
    <property type="project" value="TreeGrafter"/>
</dbReference>
<protein>
    <recommendedName>
        <fullName evidence="5">Pilus assembly protein CpaE</fullName>
    </recommendedName>
</protein>
<dbReference type="PANTHER" id="PTHR43384">
    <property type="entry name" value="SEPTUM SITE-DETERMINING PROTEIN MIND HOMOLOG, CHLOROPLASTIC-RELATED"/>
    <property type="match status" value="1"/>
</dbReference>
<keyword evidence="1" id="KW-0547">Nucleotide-binding</keyword>
<gene>
    <name evidence="3" type="ORF">FCL42_01345</name>
</gene>
<dbReference type="GO" id="GO:0005524">
    <property type="term" value="F:ATP binding"/>
    <property type="evidence" value="ECO:0007669"/>
    <property type="project" value="UniProtKB-KW"/>
</dbReference>
<dbReference type="GO" id="GO:0016887">
    <property type="term" value="F:ATP hydrolysis activity"/>
    <property type="evidence" value="ECO:0007669"/>
    <property type="project" value="TreeGrafter"/>
</dbReference>
<dbReference type="PANTHER" id="PTHR43384:SF6">
    <property type="entry name" value="SEPTUM SITE-DETERMINING PROTEIN MIND HOMOLOG, CHLOROPLASTIC"/>
    <property type="match status" value="1"/>
</dbReference>
<keyword evidence="4" id="KW-1185">Reference proteome</keyword>
<dbReference type="InterPro" id="IPR050625">
    <property type="entry name" value="ParA/MinD_ATPase"/>
</dbReference>
<dbReference type="Proteomes" id="UP000305675">
    <property type="component" value="Unassembled WGS sequence"/>
</dbReference>
<dbReference type="AlphaFoldDB" id="A0A4U1BSS4"/>
<evidence type="ECO:0000256" key="1">
    <source>
        <dbReference type="ARBA" id="ARBA00022741"/>
    </source>
</evidence>
<dbReference type="GO" id="GO:0051782">
    <property type="term" value="P:negative regulation of cell division"/>
    <property type="evidence" value="ECO:0007669"/>
    <property type="project" value="TreeGrafter"/>
</dbReference>
<dbReference type="SUPFAM" id="SSF52540">
    <property type="entry name" value="P-loop containing nucleoside triphosphate hydrolases"/>
    <property type="match status" value="1"/>
</dbReference>
<dbReference type="GO" id="GO:0009898">
    <property type="term" value="C:cytoplasmic side of plasma membrane"/>
    <property type="evidence" value="ECO:0007669"/>
    <property type="project" value="TreeGrafter"/>
</dbReference>
<dbReference type="InterPro" id="IPR027417">
    <property type="entry name" value="P-loop_NTPase"/>
</dbReference>
<reference evidence="3 4" key="1">
    <citation type="submission" date="2019-04" db="EMBL/GenBank/DDBJ databases">
        <authorList>
            <person name="Hwang J.C."/>
        </authorList>
    </citation>
    <scope>NUCLEOTIDE SEQUENCE [LARGE SCALE GENOMIC DNA]</scope>
    <source>
        <strain evidence="3 4">IMCC35002</strain>
    </source>
</reference>
<evidence type="ECO:0008006" key="5">
    <source>
        <dbReference type="Google" id="ProtNLM"/>
    </source>
</evidence>